<reference evidence="3" key="1">
    <citation type="submission" date="2018-12" db="EMBL/GenBank/DDBJ databases">
        <title>Genome sequence of Peanibacillus sp.</title>
        <authorList>
            <person name="Subramani G."/>
            <person name="Srinivasan S."/>
            <person name="Kim M.K."/>
        </authorList>
    </citation>
    <scope>NUCLEOTIDE SEQUENCE [LARGE SCALE GENOMIC DNA]</scope>
    <source>
        <strain evidence="3">18JY67-1</strain>
    </source>
</reference>
<dbReference type="Proteomes" id="UP000272528">
    <property type="component" value="Chromosome"/>
</dbReference>
<organism evidence="2 3">
    <name type="scientific">Paenibacillus albus</name>
    <dbReference type="NCBI Taxonomy" id="2495582"/>
    <lineage>
        <taxon>Bacteria</taxon>
        <taxon>Bacillati</taxon>
        <taxon>Bacillota</taxon>
        <taxon>Bacilli</taxon>
        <taxon>Bacillales</taxon>
        <taxon>Paenibacillaceae</taxon>
        <taxon>Paenibacillus</taxon>
    </lineage>
</organism>
<sequence length="347" mass="41155">MKIYINEFIERQEKKRFETSQLEKELKQRFKTKFWYSEFARALNACVDEGVLRPVQARGKNGMEPSLFLSYQIVDQEVVIREAVRRELEEAYTGYFGVDYYFKHPDHYDEDREALLQIKSYLADKDDTILSINERSYQLFNNEKWLEESARKFKKRIGLNLLDDLSCEDAPEPFMFLPRKTKVPPAQFNVLIIENKATFDSIRKLCKEGYYTFGGVEFHLFIYGEGNKIVGSFSFFYDLGLDDQKLTFYYFGDLDLEGIYIWHQLKKLNEIDVVPFTYFYRLLFEENNKRARDVGEGQQCSEEAIALFASYFDSEMQKRLIDLIRNRKCIPQEGLHRAMLREVGTRA</sequence>
<proteinExistence type="predicted"/>
<dbReference type="Pfam" id="PF09983">
    <property type="entry name" value="JetD_C"/>
    <property type="match status" value="1"/>
</dbReference>
<dbReference type="AlphaFoldDB" id="A0A3S9A3W3"/>
<dbReference type="EMBL" id="CP034437">
    <property type="protein sequence ID" value="AZN40406.1"/>
    <property type="molecule type" value="Genomic_DNA"/>
</dbReference>
<name>A0A3S9A3W3_9BACL</name>
<keyword evidence="3" id="KW-1185">Reference proteome</keyword>
<dbReference type="OrthoDB" id="9809365at2"/>
<dbReference type="InterPro" id="IPR024534">
    <property type="entry name" value="JetD_C"/>
</dbReference>
<gene>
    <name evidence="2" type="ORF">EJC50_12660</name>
</gene>
<feature type="domain" description="Wadjet protein JetD C-terminal" evidence="1">
    <location>
        <begin position="187"/>
        <end position="272"/>
    </location>
</feature>
<dbReference type="KEGG" id="palb:EJC50_12660"/>
<protein>
    <recommendedName>
        <fullName evidence="1">Wadjet protein JetD C-terminal domain-containing protein</fullName>
    </recommendedName>
</protein>
<accession>A0A3S9A3W3</accession>
<dbReference type="RefSeq" id="WP_126015637.1">
    <property type="nucleotide sequence ID" value="NZ_CP034437.1"/>
</dbReference>
<evidence type="ECO:0000313" key="3">
    <source>
        <dbReference type="Proteomes" id="UP000272528"/>
    </source>
</evidence>
<evidence type="ECO:0000259" key="1">
    <source>
        <dbReference type="Pfam" id="PF09983"/>
    </source>
</evidence>
<evidence type="ECO:0000313" key="2">
    <source>
        <dbReference type="EMBL" id="AZN40406.1"/>
    </source>
</evidence>